<protein>
    <recommendedName>
        <fullName evidence="6">RING-CH-type domain-containing protein</fullName>
    </recommendedName>
</protein>
<dbReference type="EMBL" id="JAIWQS010000011">
    <property type="protein sequence ID" value="KAJ8751562.1"/>
    <property type="molecule type" value="Genomic_DNA"/>
</dbReference>
<dbReference type="SMART" id="SM00744">
    <property type="entry name" value="RINGv"/>
    <property type="match status" value="1"/>
</dbReference>
<dbReference type="PANTHER" id="PTHR46214">
    <property type="entry name" value="ZINC FINGER, RING-CH-TYPE"/>
    <property type="match status" value="1"/>
</dbReference>
<comment type="caution">
    <text evidence="7">The sequence shown here is derived from an EMBL/GenBank/DDBJ whole genome shotgun (WGS) entry which is preliminary data.</text>
</comment>
<gene>
    <name evidence="7" type="ORF">K2173_016802</name>
</gene>
<sequence>MPTFHTHHLRRDQHSSPSSSDMSLSGEIGAHRESSASDCLSEVDLEGEDVEPKRQHSGDATKWTCRICYLGLQSHGQDSGVAIELGCSCKGGLGAVHRKCAETWFKIKGDTICEICGATALNVSGEQANEAHVAAAALSPAPAPAPLILVETRTFCHSRRVMNFLLACLLFAFVISWLFHFHVLN</sequence>
<dbReference type="InterPro" id="IPR011016">
    <property type="entry name" value="Znf_RING-CH"/>
</dbReference>
<keyword evidence="1" id="KW-0479">Metal-binding</keyword>
<dbReference type="Proteomes" id="UP001159364">
    <property type="component" value="Linkage Group LG11"/>
</dbReference>
<keyword evidence="3" id="KW-0862">Zinc</keyword>
<evidence type="ECO:0000313" key="7">
    <source>
        <dbReference type="EMBL" id="KAJ8751562.1"/>
    </source>
</evidence>
<dbReference type="PROSITE" id="PS51292">
    <property type="entry name" value="ZF_RING_CH"/>
    <property type="match status" value="1"/>
</dbReference>
<dbReference type="Pfam" id="PF12906">
    <property type="entry name" value="RINGv"/>
    <property type="match status" value="1"/>
</dbReference>
<feature type="transmembrane region" description="Helical" evidence="5">
    <location>
        <begin position="161"/>
        <end position="179"/>
    </location>
</feature>
<feature type="compositionally biased region" description="Basic residues" evidence="4">
    <location>
        <begin position="1"/>
        <end position="11"/>
    </location>
</feature>
<dbReference type="AlphaFoldDB" id="A0AAV8SH63"/>
<evidence type="ECO:0000313" key="8">
    <source>
        <dbReference type="Proteomes" id="UP001159364"/>
    </source>
</evidence>
<dbReference type="GO" id="GO:0008270">
    <property type="term" value="F:zinc ion binding"/>
    <property type="evidence" value="ECO:0007669"/>
    <property type="project" value="UniProtKB-KW"/>
</dbReference>
<keyword evidence="8" id="KW-1185">Reference proteome</keyword>
<feature type="domain" description="RING-CH-type" evidence="6">
    <location>
        <begin position="57"/>
        <end position="123"/>
    </location>
</feature>
<feature type="region of interest" description="Disordered" evidence="4">
    <location>
        <begin position="1"/>
        <end position="27"/>
    </location>
</feature>
<keyword evidence="5" id="KW-0812">Transmembrane</keyword>
<feature type="compositionally biased region" description="Low complexity" evidence="4">
    <location>
        <begin position="15"/>
        <end position="25"/>
    </location>
</feature>
<evidence type="ECO:0000259" key="6">
    <source>
        <dbReference type="PROSITE" id="PS51292"/>
    </source>
</evidence>
<keyword evidence="2" id="KW-0863">Zinc-finger</keyword>
<dbReference type="SUPFAM" id="SSF57850">
    <property type="entry name" value="RING/U-box"/>
    <property type="match status" value="1"/>
</dbReference>
<organism evidence="7 8">
    <name type="scientific">Erythroxylum novogranatense</name>
    <dbReference type="NCBI Taxonomy" id="1862640"/>
    <lineage>
        <taxon>Eukaryota</taxon>
        <taxon>Viridiplantae</taxon>
        <taxon>Streptophyta</taxon>
        <taxon>Embryophyta</taxon>
        <taxon>Tracheophyta</taxon>
        <taxon>Spermatophyta</taxon>
        <taxon>Magnoliopsida</taxon>
        <taxon>eudicotyledons</taxon>
        <taxon>Gunneridae</taxon>
        <taxon>Pentapetalae</taxon>
        <taxon>rosids</taxon>
        <taxon>fabids</taxon>
        <taxon>Malpighiales</taxon>
        <taxon>Erythroxylaceae</taxon>
        <taxon>Erythroxylum</taxon>
    </lineage>
</organism>
<reference evidence="7 8" key="1">
    <citation type="submission" date="2021-09" db="EMBL/GenBank/DDBJ databases">
        <title>Genomic insights and catalytic innovation underlie evolution of tropane alkaloids biosynthesis.</title>
        <authorList>
            <person name="Wang Y.-J."/>
            <person name="Tian T."/>
            <person name="Huang J.-P."/>
            <person name="Huang S.-X."/>
        </authorList>
    </citation>
    <scope>NUCLEOTIDE SEQUENCE [LARGE SCALE GENOMIC DNA]</scope>
    <source>
        <strain evidence="7">KIB-2018</strain>
        <tissue evidence="7">Leaf</tissue>
    </source>
</reference>
<keyword evidence="5" id="KW-0472">Membrane</keyword>
<evidence type="ECO:0000256" key="3">
    <source>
        <dbReference type="ARBA" id="ARBA00022833"/>
    </source>
</evidence>
<accession>A0AAV8SH63</accession>
<evidence type="ECO:0000256" key="2">
    <source>
        <dbReference type="ARBA" id="ARBA00022771"/>
    </source>
</evidence>
<evidence type="ECO:0000256" key="4">
    <source>
        <dbReference type="SAM" id="MobiDB-lite"/>
    </source>
</evidence>
<name>A0AAV8SH63_9ROSI</name>
<keyword evidence="5" id="KW-1133">Transmembrane helix</keyword>
<dbReference type="PANTHER" id="PTHR46214:SF18">
    <property type="entry name" value="RING-CH-TYPE DOMAIN-CONTAINING PROTEIN"/>
    <property type="match status" value="1"/>
</dbReference>
<proteinExistence type="predicted"/>
<evidence type="ECO:0000256" key="5">
    <source>
        <dbReference type="SAM" id="Phobius"/>
    </source>
</evidence>
<dbReference type="Gene3D" id="3.30.40.10">
    <property type="entry name" value="Zinc/RING finger domain, C3HC4 (zinc finger)"/>
    <property type="match status" value="1"/>
</dbReference>
<evidence type="ECO:0000256" key="1">
    <source>
        <dbReference type="ARBA" id="ARBA00022723"/>
    </source>
</evidence>
<dbReference type="InterPro" id="IPR013083">
    <property type="entry name" value="Znf_RING/FYVE/PHD"/>
</dbReference>